<gene>
    <name evidence="1" type="ORF">ACFOET_15425</name>
</gene>
<evidence type="ECO:0008006" key="3">
    <source>
        <dbReference type="Google" id="ProtNLM"/>
    </source>
</evidence>
<reference evidence="2" key="1">
    <citation type="journal article" date="2019" name="Int. J. Syst. Evol. Microbiol.">
        <title>The Global Catalogue of Microorganisms (GCM) 10K type strain sequencing project: providing services to taxonomists for standard genome sequencing and annotation.</title>
        <authorList>
            <consortium name="The Broad Institute Genomics Platform"/>
            <consortium name="The Broad Institute Genome Sequencing Center for Infectious Disease"/>
            <person name="Wu L."/>
            <person name="Ma J."/>
        </authorList>
    </citation>
    <scope>NUCLEOTIDE SEQUENCE [LARGE SCALE GENOMIC DNA]</scope>
    <source>
        <strain evidence="2">KCTC 52416</strain>
    </source>
</reference>
<comment type="caution">
    <text evidence="1">The sequence shown here is derived from an EMBL/GenBank/DDBJ whole genome shotgun (WGS) entry which is preliminary data.</text>
</comment>
<evidence type="ECO:0000313" key="1">
    <source>
        <dbReference type="EMBL" id="MFC3199014.1"/>
    </source>
</evidence>
<proteinExistence type="predicted"/>
<dbReference type="Proteomes" id="UP001595526">
    <property type="component" value="Unassembled WGS sequence"/>
</dbReference>
<protein>
    <recommendedName>
        <fullName evidence="3">HTH hxlR-type domain-containing protein</fullName>
    </recommendedName>
</protein>
<evidence type="ECO:0000313" key="2">
    <source>
        <dbReference type="Proteomes" id="UP001595526"/>
    </source>
</evidence>
<accession>A0ABV7JM24</accession>
<name>A0ABV7JM24_9SPHI</name>
<keyword evidence="2" id="KW-1185">Reference proteome</keyword>
<organism evidence="1 2">
    <name type="scientific">Parapedobacter deserti</name>
    <dbReference type="NCBI Taxonomy" id="1912957"/>
    <lineage>
        <taxon>Bacteria</taxon>
        <taxon>Pseudomonadati</taxon>
        <taxon>Bacteroidota</taxon>
        <taxon>Sphingobacteriia</taxon>
        <taxon>Sphingobacteriales</taxon>
        <taxon>Sphingobacteriaceae</taxon>
        <taxon>Parapedobacter</taxon>
    </lineage>
</organism>
<sequence>MISQQALDLLRLLRRWSTGSIRKFAEELHVEASDLVEAVFELRTQGLLVAYEMHDGEPFSNAMLEITQWGLDFIETVDGQISTEE</sequence>
<dbReference type="EMBL" id="JBHRTA010000038">
    <property type="protein sequence ID" value="MFC3199014.1"/>
    <property type="molecule type" value="Genomic_DNA"/>
</dbReference>